<dbReference type="InterPro" id="IPR013324">
    <property type="entry name" value="RNA_pol_sigma_r3/r4-like"/>
</dbReference>
<dbReference type="Pfam" id="PF08281">
    <property type="entry name" value="Sigma70_r4_2"/>
    <property type="match status" value="1"/>
</dbReference>
<comment type="caution">
    <text evidence="7">The sequence shown here is derived from an EMBL/GenBank/DDBJ whole genome shotgun (WGS) entry which is preliminary data.</text>
</comment>
<dbReference type="InterPro" id="IPR014284">
    <property type="entry name" value="RNA_pol_sigma-70_dom"/>
</dbReference>
<dbReference type="GO" id="GO:0003677">
    <property type="term" value="F:DNA binding"/>
    <property type="evidence" value="ECO:0007669"/>
    <property type="project" value="InterPro"/>
</dbReference>
<feature type="domain" description="RNA polymerase sigma-70 region 2" evidence="5">
    <location>
        <begin position="29"/>
        <end position="93"/>
    </location>
</feature>
<dbReference type="InterPro" id="IPR007627">
    <property type="entry name" value="RNA_pol_sigma70_r2"/>
</dbReference>
<evidence type="ECO:0000256" key="1">
    <source>
        <dbReference type="ARBA" id="ARBA00010641"/>
    </source>
</evidence>
<dbReference type="Pfam" id="PF04542">
    <property type="entry name" value="Sigma70_r2"/>
    <property type="match status" value="1"/>
</dbReference>
<feature type="domain" description="RNA polymerase sigma factor 70 region 4 type 2" evidence="6">
    <location>
        <begin position="127"/>
        <end position="177"/>
    </location>
</feature>
<dbReference type="AlphaFoldDB" id="A0A4Q7MYI6"/>
<dbReference type="Gene3D" id="1.10.10.10">
    <property type="entry name" value="Winged helix-like DNA-binding domain superfamily/Winged helix DNA-binding domain"/>
    <property type="match status" value="1"/>
</dbReference>
<dbReference type="InterPro" id="IPR013325">
    <property type="entry name" value="RNA_pol_sigma_r2"/>
</dbReference>
<dbReference type="GO" id="GO:0016987">
    <property type="term" value="F:sigma factor activity"/>
    <property type="evidence" value="ECO:0007669"/>
    <property type="project" value="UniProtKB-KW"/>
</dbReference>
<comment type="similarity">
    <text evidence="1">Belongs to the sigma-70 factor family. ECF subfamily.</text>
</comment>
<organism evidence="7 8">
    <name type="scientific">Pseudobacter ginsenosidimutans</name>
    <dbReference type="NCBI Taxonomy" id="661488"/>
    <lineage>
        <taxon>Bacteria</taxon>
        <taxon>Pseudomonadati</taxon>
        <taxon>Bacteroidota</taxon>
        <taxon>Chitinophagia</taxon>
        <taxon>Chitinophagales</taxon>
        <taxon>Chitinophagaceae</taxon>
        <taxon>Pseudobacter</taxon>
    </lineage>
</organism>
<dbReference type="SUPFAM" id="SSF88659">
    <property type="entry name" value="Sigma3 and sigma4 domains of RNA polymerase sigma factors"/>
    <property type="match status" value="1"/>
</dbReference>
<evidence type="ECO:0000259" key="6">
    <source>
        <dbReference type="Pfam" id="PF08281"/>
    </source>
</evidence>
<dbReference type="InterPro" id="IPR013249">
    <property type="entry name" value="RNA_pol_sigma70_r4_t2"/>
</dbReference>
<evidence type="ECO:0000313" key="8">
    <source>
        <dbReference type="Proteomes" id="UP000293874"/>
    </source>
</evidence>
<dbReference type="PANTHER" id="PTHR43133">
    <property type="entry name" value="RNA POLYMERASE ECF-TYPE SIGMA FACTO"/>
    <property type="match status" value="1"/>
</dbReference>
<dbReference type="NCBIfam" id="TIGR02937">
    <property type="entry name" value="sigma70-ECF"/>
    <property type="match status" value="1"/>
</dbReference>
<dbReference type="SUPFAM" id="SSF88946">
    <property type="entry name" value="Sigma2 domain of RNA polymerase sigma factors"/>
    <property type="match status" value="1"/>
</dbReference>
<dbReference type="NCBIfam" id="TIGR02985">
    <property type="entry name" value="Sig70_bacteroi1"/>
    <property type="match status" value="1"/>
</dbReference>
<dbReference type="InterPro" id="IPR036388">
    <property type="entry name" value="WH-like_DNA-bd_sf"/>
</dbReference>
<evidence type="ECO:0000256" key="2">
    <source>
        <dbReference type="ARBA" id="ARBA00023015"/>
    </source>
</evidence>
<evidence type="ECO:0000256" key="4">
    <source>
        <dbReference type="ARBA" id="ARBA00023163"/>
    </source>
</evidence>
<dbReference type="Gene3D" id="1.10.1740.10">
    <property type="match status" value="1"/>
</dbReference>
<dbReference type="PANTHER" id="PTHR43133:SF46">
    <property type="entry name" value="RNA POLYMERASE SIGMA-70 FACTOR ECF SUBFAMILY"/>
    <property type="match status" value="1"/>
</dbReference>
<sequence length="194" mass="22151">MENIPPHTGPALLLRIIEDDTRSFDQLFMEMYAPVFLLTSRLTGDDESARDIVSDVFLQLWEKRKSLTHVKDVKAYLYVAARNRALNHLRKIRQTEKHEQHVSLETEGEPASDDFLPALFSTEMIRVLHSAIRELPAECKKVMELTIDGQTTNEIAALLSISASAVSHQKKRALRLLREKIPADLLLVLFYLSN</sequence>
<name>A0A4Q7MYI6_9BACT</name>
<keyword evidence="4" id="KW-0804">Transcription</keyword>
<protein>
    <submittedName>
        <fullName evidence="7">RNA polymerase sigma-70 factor (ECF subfamily)</fullName>
    </submittedName>
</protein>
<keyword evidence="8" id="KW-1185">Reference proteome</keyword>
<proteinExistence type="inferred from homology"/>
<dbReference type="GO" id="GO:0006352">
    <property type="term" value="P:DNA-templated transcription initiation"/>
    <property type="evidence" value="ECO:0007669"/>
    <property type="project" value="InterPro"/>
</dbReference>
<evidence type="ECO:0000313" key="7">
    <source>
        <dbReference type="EMBL" id="RZS74287.1"/>
    </source>
</evidence>
<dbReference type="Proteomes" id="UP000293874">
    <property type="component" value="Unassembled WGS sequence"/>
</dbReference>
<dbReference type="RefSeq" id="WP_130538761.1">
    <property type="nucleotide sequence ID" value="NZ_SGXA01000001.1"/>
</dbReference>
<dbReference type="InterPro" id="IPR014327">
    <property type="entry name" value="RNA_pol_sigma70_bacteroid"/>
</dbReference>
<reference evidence="7 8" key="1">
    <citation type="submission" date="2019-02" db="EMBL/GenBank/DDBJ databases">
        <title>Genomic Encyclopedia of Type Strains, Phase IV (KMG-IV): sequencing the most valuable type-strain genomes for metagenomic binning, comparative biology and taxonomic classification.</title>
        <authorList>
            <person name="Goeker M."/>
        </authorList>
    </citation>
    <scope>NUCLEOTIDE SEQUENCE [LARGE SCALE GENOMIC DNA]</scope>
    <source>
        <strain evidence="7 8">DSM 18116</strain>
    </source>
</reference>
<dbReference type="InterPro" id="IPR039425">
    <property type="entry name" value="RNA_pol_sigma-70-like"/>
</dbReference>
<gene>
    <name evidence="7" type="ORF">EV199_0131</name>
</gene>
<evidence type="ECO:0000256" key="3">
    <source>
        <dbReference type="ARBA" id="ARBA00023082"/>
    </source>
</evidence>
<keyword evidence="2" id="KW-0805">Transcription regulation</keyword>
<evidence type="ECO:0000259" key="5">
    <source>
        <dbReference type="Pfam" id="PF04542"/>
    </source>
</evidence>
<accession>A0A4Q7MYI6</accession>
<keyword evidence="3" id="KW-0731">Sigma factor</keyword>
<dbReference type="EMBL" id="SGXA01000001">
    <property type="protein sequence ID" value="RZS74287.1"/>
    <property type="molecule type" value="Genomic_DNA"/>
</dbReference>